<dbReference type="RefSeq" id="WP_188391187.1">
    <property type="nucleotide sequence ID" value="NZ_BMEV01000011.1"/>
</dbReference>
<protein>
    <submittedName>
        <fullName evidence="1">Uncharacterized protein</fullName>
    </submittedName>
</protein>
<proteinExistence type="predicted"/>
<accession>A0A8J2ZRT1</accession>
<reference evidence="1" key="1">
    <citation type="journal article" date="2014" name="Int. J. Syst. Evol. Microbiol.">
        <title>Complete genome sequence of Corynebacterium casei LMG S-19264T (=DSM 44701T), isolated from a smear-ripened cheese.</title>
        <authorList>
            <consortium name="US DOE Joint Genome Institute (JGI-PGF)"/>
            <person name="Walter F."/>
            <person name="Albersmeier A."/>
            <person name="Kalinowski J."/>
            <person name="Ruckert C."/>
        </authorList>
    </citation>
    <scope>NUCLEOTIDE SEQUENCE</scope>
    <source>
        <strain evidence="1">CGMCC 1.12360</strain>
    </source>
</reference>
<dbReference type="Pfam" id="PF14071">
    <property type="entry name" value="YlbD_coat"/>
    <property type="match status" value="1"/>
</dbReference>
<dbReference type="AlphaFoldDB" id="A0A8J2ZRT1"/>
<dbReference type="Proteomes" id="UP000602050">
    <property type="component" value="Unassembled WGS sequence"/>
</dbReference>
<name>A0A8J2ZRT1_9BACI</name>
<comment type="caution">
    <text evidence="1">The sequence shown here is derived from an EMBL/GenBank/DDBJ whole genome shotgun (WGS) entry which is preliminary data.</text>
</comment>
<gene>
    <name evidence="1" type="ORF">GCM10010978_09070</name>
</gene>
<dbReference type="EMBL" id="BMEV01000011">
    <property type="protein sequence ID" value="GGH72280.1"/>
    <property type="molecule type" value="Genomic_DNA"/>
</dbReference>
<sequence length="131" mass="15896">MENEKKMHPSVIEFKHFINEHPGILKEIRKSGRSWQEYYEKWILLGEEDPYWQQFIENEKKEKKESASEEKNFELFQQLIKLTENLDVNKIQHQVTNLSKTVSTIQEMIEQFQQSKNKSNPEPGPFHWFRD</sequence>
<evidence type="ECO:0000313" key="2">
    <source>
        <dbReference type="Proteomes" id="UP000602050"/>
    </source>
</evidence>
<evidence type="ECO:0000313" key="1">
    <source>
        <dbReference type="EMBL" id="GGH72280.1"/>
    </source>
</evidence>
<reference evidence="1" key="2">
    <citation type="submission" date="2020-09" db="EMBL/GenBank/DDBJ databases">
        <authorList>
            <person name="Sun Q."/>
            <person name="Zhou Y."/>
        </authorList>
    </citation>
    <scope>NUCLEOTIDE SEQUENCE</scope>
    <source>
        <strain evidence="1">CGMCC 1.12360</strain>
    </source>
</reference>
<organism evidence="1 2">
    <name type="scientific">Compostibacillus humi</name>
    <dbReference type="NCBI Taxonomy" id="1245525"/>
    <lineage>
        <taxon>Bacteria</taxon>
        <taxon>Bacillati</taxon>
        <taxon>Bacillota</taxon>
        <taxon>Bacilli</taxon>
        <taxon>Bacillales</taxon>
        <taxon>Bacillaceae</taxon>
        <taxon>Compostibacillus</taxon>
    </lineage>
</organism>
<dbReference type="InterPro" id="IPR025953">
    <property type="entry name" value="YlbD_coat"/>
</dbReference>
<keyword evidence="2" id="KW-1185">Reference proteome</keyword>